<name>A0A7X9FUX4_9DELT</name>
<comment type="caution">
    <text evidence="1">The sequence shown here is derived from an EMBL/GenBank/DDBJ whole genome shotgun (WGS) entry which is preliminary data.</text>
</comment>
<sequence length="199" mass="22268">MGVIVQNPGVATFIKVESSIAALRAYMNGERQTEVSPFDALKVLEDVDLSGISEGLRDRLQDVLYGCLESEDSYIVMEAFKILTKEQRGNLDLLRKGDSIVELAQQLTRVPIGSALGDSLNIRVCGLVQLYECGATNIARERIIEMLADPDERPRVMRHLFGTVEACDKGWLNDLIDYCEKNGYPLSPDIQRCYKKFCS</sequence>
<accession>A0A7X9FUX4</accession>
<gene>
    <name evidence="1" type="ORF">GYA55_14255</name>
</gene>
<dbReference type="AlphaFoldDB" id="A0A7X9FUX4"/>
<reference evidence="1 2" key="1">
    <citation type="journal article" date="2020" name="Biotechnol. Biofuels">
        <title>New insights from the biogas microbiome by comprehensive genome-resolved metagenomics of nearly 1600 species originating from multiple anaerobic digesters.</title>
        <authorList>
            <person name="Campanaro S."/>
            <person name="Treu L."/>
            <person name="Rodriguez-R L.M."/>
            <person name="Kovalovszki A."/>
            <person name="Ziels R.M."/>
            <person name="Maus I."/>
            <person name="Zhu X."/>
            <person name="Kougias P.G."/>
            <person name="Basile A."/>
            <person name="Luo G."/>
            <person name="Schluter A."/>
            <person name="Konstantinidis K.T."/>
            <person name="Angelidaki I."/>
        </authorList>
    </citation>
    <scope>NUCLEOTIDE SEQUENCE [LARGE SCALE GENOMIC DNA]</scope>
    <source>
        <strain evidence="1">AS27yjCOA_65</strain>
    </source>
</reference>
<protein>
    <submittedName>
        <fullName evidence="1">Uncharacterized protein</fullName>
    </submittedName>
</protein>
<dbReference type="Proteomes" id="UP000524246">
    <property type="component" value="Unassembled WGS sequence"/>
</dbReference>
<organism evidence="1 2">
    <name type="scientific">SAR324 cluster bacterium</name>
    <dbReference type="NCBI Taxonomy" id="2024889"/>
    <lineage>
        <taxon>Bacteria</taxon>
        <taxon>Deltaproteobacteria</taxon>
        <taxon>SAR324 cluster</taxon>
    </lineage>
</organism>
<dbReference type="EMBL" id="JAAZON010000647">
    <property type="protein sequence ID" value="NMC64323.1"/>
    <property type="molecule type" value="Genomic_DNA"/>
</dbReference>
<evidence type="ECO:0000313" key="1">
    <source>
        <dbReference type="EMBL" id="NMC64323.1"/>
    </source>
</evidence>
<proteinExistence type="predicted"/>
<evidence type="ECO:0000313" key="2">
    <source>
        <dbReference type="Proteomes" id="UP000524246"/>
    </source>
</evidence>